<organism evidence="1 2">
    <name type="scientific">Candidatus Azambacteria bacterium GW2011_GWA1_44_9</name>
    <dbReference type="NCBI Taxonomy" id="1618610"/>
    <lineage>
        <taxon>Bacteria</taxon>
        <taxon>Candidatus Azamiibacteriota</taxon>
    </lineage>
</organism>
<proteinExistence type="predicted"/>
<comment type="caution">
    <text evidence="1">The sequence shown here is derived from an EMBL/GenBank/DDBJ whole genome shotgun (WGS) entry which is preliminary data.</text>
</comment>
<dbReference type="EMBL" id="LCJQ01000020">
    <property type="protein sequence ID" value="KKT80986.1"/>
    <property type="molecule type" value="Genomic_DNA"/>
</dbReference>
<protein>
    <recommendedName>
        <fullName evidence="3">Asl1-like glycosyl hydrolase catalytic domain-containing protein</fullName>
    </recommendedName>
</protein>
<dbReference type="AlphaFoldDB" id="A0A0G1KB66"/>
<evidence type="ECO:0000313" key="1">
    <source>
        <dbReference type="EMBL" id="KKT80986.1"/>
    </source>
</evidence>
<evidence type="ECO:0000313" key="2">
    <source>
        <dbReference type="Proteomes" id="UP000034595"/>
    </source>
</evidence>
<evidence type="ECO:0008006" key="3">
    <source>
        <dbReference type="Google" id="ProtNLM"/>
    </source>
</evidence>
<dbReference type="InterPro" id="IPR017853">
    <property type="entry name" value="GH"/>
</dbReference>
<name>A0A0G1KB66_9BACT</name>
<dbReference type="SUPFAM" id="SSF51445">
    <property type="entry name" value="(Trans)glycosidases"/>
    <property type="match status" value="1"/>
</dbReference>
<reference evidence="1 2" key="1">
    <citation type="journal article" date="2015" name="Nature">
        <title>rRNA introns, odd ribosomes, and small enigmatic genomes across a large radiation of phyla.</title>
        <authorList>
            <person name="Brown C.T."/>
            <person name="Hug L.A."/>
            <person name="Thomas B.C."/>
            <person name="Sharon I."/>
            <person name="Castelle C.J."/>
            <person name="Singh A."/>
            <person name="Wilkins M.J."/>
            <person name="Williams K.H."/>
            <person name="Banfield J.F."/>
        </authorList>
    </citation>
    <scope>NUCLEOTIDE SEQUENCE [LARGE SCALE GENOMIC DNA]</scope>
</reference>
<dbReference type="Proteomes" id="UP000034595">
    <property type="component" value="Unassembled WGS sequence"/>
</dbReference>
<sequence length="562" mass="62973">MKKVVILFLFLFSTLPIYAIYDPLSVPNNKYGIHVADPQDIPDAAFLVNSNGDWGYVTVVIQANDRNTDKWQRIFDQMRRLHVIPIVRLATQPEGDTWKKPNLSDIGDWKSFLNSLNWPTENRYVVIFNEPNHAAEWGNSISPEEYTDILNTFSGEFKASSQDFFILPAGLDASAPDGPTTMDEGTFLRRMVQKQADIFSKIDGWTSHSYPNPAFSGSPLAAGRGTIRSFVWELNVLKLNLPVFITETGWQHHDGKVLDFSLLRSETVSEYIKTAAVSVWTDSRIVAVTPFILNYQDAPFDHFSWRRFGGDGFYPHYFAYKDVARVRGEPRQREGYEIITSLIPKTLVGDATTTLIGEIQNTGQGILNSDRYQLIIKDESGLFQTVAESVPTLEPGETGKIAVHITTPPQGTTYTLGAVFIKGQTEIALETTEVTLIPPPTLSIKVSAGWRSRPTIGDVTVLVYDVNEEIVHEFRGLTLSSGHISVEGLKNIVPGQPYRIVVLVPGYLPRQTTVGLDPTLTHIVMRRLLPVDFNFDGTLTIEDLPALFQTRPHDAWLRFFGP</sequence>
<accession>A0A0G1KB66</accession>
<gene>
    <name evidence="1" type="ORF">UW78_C0020G0005</name>
</gene>
<dbReference type="Gene3D" id="3.20.20.80">
    <property type="entry name" value="Glycosidases"/>
    <property type="match status" value="1"/>
</dbReference>